<evidence type="ECO:0000256" key="1">
    <source>
        <dbReference type="SAM" id="MobiDB-lite"/>
    </source>
</evidence>
<accession>A0A5E4S407</accession>
<gene>
    <name evidence="3" type="ORF">PIN31115_00486</name>
</gene>
<evidence type="ECO:0000313" key="4">
    <source>
        <dbReference type="Proteomes" id="UP000333828"/>
    </source>
</evidence>
<keyword evidence="4" id="KW-1185">Reference proteome</keyword>
<organism evidence="3 4">
    <name type="scientific">Pandoraea iniqua</name>
    <dbReference type="NCBI Taxonomy" id="2508288"/>
    <lineage>
        <taxon>Bacteria</taxon>
        <taxon>Pseudomonadati</taxon>
        <taxon>Pseudomonadota</taxon>
        <taxon>Betaproteobacteria</taxon>
        <taxon>Burkholderiales</taxon>
        <taxon>Burkholderiaceae</taxon>
        <taxon>Pandoraea</taxon>
    </lineage>
</organism>
<keyword evidence="2" id="KW-0732">Signal</keyword>
<evidence type="ECO:0000313" key="3">
    <source>
        <dbReference type="EMBL" id="VVD68779.1"/>
    </source>
</evidence>
<evidence type="ECO:0000256" key="2">
    <source>
        <dbReference type="SAM" id="SignalP"/>
    </source>
</evidence>
<name>A0A5E4S407_9BURK</name>
<feature type="region of interest" description="Disordered" evidence="1">
    <location>
        <begin position="50"/>
        <end position="74"/>
    </location>
</feature>
<dbReference type="Proteomes" id="UP000333828">
    <property type="component" value="Unassembled WGS sequence"/>
</dbReference>
<proteinExistence type="predicted"/>
<feature type="signal peptide" evidence="2">
    <location>
        <begin position="1"/>
        <end position="33"/>
    </location>
</feature>
<reference evidence="3 4" key="1">
    <citation type="submission" date="2019-08" db="EMBL/GenBank/DDBJ databases">
        <authorList>
            <person name="Peeters C."/>
        </authorList>
    </citation>
    <scope>NUCLEOTIDE SEQUENCE [LARGE SCALE GENOMIC DNA]</scope>
    <source>
        <strain evidence="3 4">LMG 31115</strain>
    </source>
</reference>
<sequence>MSTRSRHLVRFAVALAAALAPAFATLAVAPAFAEENIDAFARAHLKASQDAQEDKAAGNGQSPDNAVPDVAGKPARVDIPPELLFIQGVENTTVAYLRVDGRFGHTVKRGDRVGEWQVVGIGDDFVDVKRHGKPKRLLLPDALTVQHAAQGRHDGDDR</sequence>
<dbReference type="AlphaFoldDB" id="A0A5E4S407"/>
<dbReference type="EMBL" id="CABPSI010000001">
    <property type="protein sequence ID" value="VVD68779.1"/>
    <property type="molecule type" value="Genomic_DNA"/>
</dbReference>
<feature type="chain" id="PRO_5022987329" description="Type IV pilus biogenesis protein PilP" evidence="2">
    <location>
        <begin position="34"/>
        <end position="158"/>
    </location>
</feature>
<protein>
    <recommendedName>
        <fullName evidence="5">Type IV pilus biogenesis protein PilP</fullName>
    </recommendedName>
</protein>
<dbReference type="RefSeq" id="WP_150682738.1">
    <property type="nucleotide sequence ID" value="NZ_CABPSI010000001.1"/>
</dbReference>
<evidence type="ECO:0008006" key="5">
    <source>
        <dbReference type="Google" id="ProtNLM"/>
    </source>
</evidence>